<accession>A0ABS4E403</accession>
<sequence length="174" mass="19427">MRRISLNARTANDQQITDETYVVLILIEHEDLEKPLRLSTDPTERLSTDPLSYCTRSHWLTANPDADPFLFVLASANRPSDLEDAPAEGQIVLEIVDNGMAEVARSITDRPSISIAVVLASSPDLIEAEWTGMVITTHNIKGGEMTLSFSREDVEDEYCPSRRMTKDAFPGLHR</sequence>
<gene>
    <name evidence="1" type="ORF">J2Z17_004138</name>
</gene>
<dbReference type="EMBL" id="JAGGJU010000012">
    <property type="protein sequence ID" value="MBP1852680.1"/>
    <property type="molecule type" value="Genomic_DNA"/>
</dbReference>
<evidence type="ECO:0008006" key="3">
    <source>
        <dbReference type="Google" id="ProtNLM"/>
    </source>
</evidence>
<dbReference type="RefSeq" id="WP_209947716.1">
    <property type="nucleotide sequence ID" value="NZ_JAGGJU010000012.1"/>
</dbReference>
<proteinExistence type="predicted"/>
<name>A0ABS4E403_9HYPH</name>
<reference evidence="1 2" key="1">
    <citation type="submission" date="2021-03" db="EMBL/GenBank/DDBJ databases">
        <title>Genomic Encyclopedia of Type Strains, Phase IV (KMG-IV): sequencing the most valuable type-strain genomes for metagenomic binning, comparative biology and taxonomic classification.</title>
        <authorList>
            <person name="Goeker M."/>
        </authorList>
    </citation>
    <scope>NUCLEOTIDE SEQUENCE [LARGE SCALE GENOMIC DNA]</scope>
    <source>
        <strain evidence="1 2">DSM 21600</strain>
    </source>
</reference>
<evidence type="ECO:0000313" key="2">
    <source>
        <dbReference type="Proteomes" id="UP000759443"/>
    </source>
</evidence>
<organism evidence="1 2">
    <name type="scientific">Rhizobium halophytocola</name>
    <dbReference type="NCBI Taxonomy" id="735519"/>
    <lineage>
        <taxon>Bacteria</taxon>
        <taxon>Pseudomonadati</taxon>
        <taxon>Pseudomonadota</taxon>
        <taxon>Alphaproteobacteria</taxon>
        <taxon>Hyphomicrobiales</taxon>
        <taxon>Rhizobiaceae</taxon>
        <taxon>Rhizobium/Agrobacterium group</taxon>
        <taxon>Rhizobium</taxon>
    </lineage>
</organism>
<comment type="caution">
    <text evidence="1">The sequence shown here is derived from an EMBL/GenBank/DDBJ whole genome shotgun (WGS) entry which is preliminary data.</text>
</comment>
<dbReference type="Proteomes" id="UP000759443">
    <property type="component" value="Unassembled WGS sequence"/>
</dbReference>
<evidence type="ECO:0000313" key="1">
    <source>
        <dbReference type="EMBL" id="MBP1852680.1"/>
    </source>
</evidence>
<keyword evidence="2" id="KW-1185">Reference proteome</keyword>
<protein>
    <recommendedName>
        <fullName evidence="3">DUF1833 domain-containing protein</fullName>
    </recommendedName>
</protein>